<evidence type="ECO:0000313" key="5">
    <source>
        <dbReference type="Proteomes" id="UP000510869"/>
    </source>
</evidence>
<evidence type="ECO:0000256" key="1">
    <source>
        <dbReference type="SAM" id="MobiDB-lite"/>
    </source>
</evidence>
<evidence type="ECO:0000313" key="4">
    <source>
        <dbReference type="EMBL" id="QLK25135.1"/>
    </source>
</evidence>
<feature type="compositionally biased region" description="Acidic residues" evidence="1">
    <location>
        <begin position="490"/>
        <end position="499"/>
    </location>
</feature>
<feature type="compositionally biased region" description="Low complexity" evidence="1">
    <location>
        <begin position="353"/>
        <end position="367"/>
    </location>
</feature>
<feature type="domain" description="Envelope protein N-terminal" evidence="3">
    <location>
        <begin position="15"/>
        <end position="293"/>
    </location>
</feature>
<name>A0A7D6CMN3_9EURY</name>
<dbReference type="OrthoDB" id="351264at2157"/>
<proteinExistence type="predicted"/>
<dbReference type="InterPro" id="IPR058677">
    <property type="entry name" value="ORF4_N"/>
</dbReference>
<dbReference type="KEGG" id="nay:HYG81_13675"/>
<feature type="region of interest" description="Disordered" evidence="1">
    <location>
        <begin position="481"/>
        <end position="503"/>
    </location>
</feature>
<organism evidence="4 5">
    <name type="scientific">Natrinema zhouii</name>
    <dbReference type="NCBI Taxonomy" id="1710539"/>
    <lineage>
        <taxon>Archaea</taxon>
        <taxon>Methanobacteriati</taxon>
        <taxon>Methanobacteriota</taxon>
        <taxon>Stenosarchaea group</taxon>
        <taxon>Halobacteria</taxon>
        <taxon>Halobacteriales</taxon>
        <taxon>Natrialbaceae</taxon>
        <taxon>Natrinema</taxon>
    </lineage>
</organism>
<evidence type="ECO:0000256" key="2">
    <source>
        <dbReference type="SAM" id="Phobius"/>
    </source>
</evidence>
<feature type="transmembrane region" description="Helical" evidence="2">
    <location>
        <begin position="516"/>
        <end position="537"/>
    </location>
</feature>
<sequence>MKYVTGKTVGEHLFTGDDQDYSGYTGEDALQTDLFAGALEMQSANERVMTSIGNNIQHIDTIGLTKGKGAIVKEMNAGNVESEANAAMQNATEEYAAMIQENIVTHSNEQVRQMAHHIEQVETHENLTVAGVFGRWFPGDDREADDPVYDLSGLNQVHELTTTLADGREIEYVALSLNNDSGYTVWYDWRGDLDETQWSNNYEMGSLAIQSVDGSDRTHYSKKSNFTSAWDSAVSSLDSVQSDLSGFSSDVYAQWSPGDIPTDQIIDPVTAATELNQNYDNAAGQSAHAALMGIPTTADLSANLEIESNEAEDGVWEVEADIFTDHVPRNDVTSSASISSGVLTLSTEPVTDETYTLTTTDGETVDTPASSFTDNGDGTWEVDLSSDLSTTSVETLLGEVIGYKTGATYHPSEWDAPLYIAYNYTNENGEKKGAFTQIESPTTFVKVTDADGNDVETFEPESQNIQTADVEALKKELEQVREEQKRLQEEAQEEKEDDGPLFGGLFDGGLEGGGGLLGLGLIGIVILAVVGIVTDAVPGLGNN</sequence>
<dbReference type="Proteomes" id="UP000510869">
    <property type="component" value="Chromosome"/>
</dbReference>
<dbReference type="Pfam" id="PF26255">
    <property type="entry name" value="Viral_env_HRPV"/>
    <property type="match status" value="1"/>
</dbReference>
<accession>A0A7D6CMN3</accession>
<dbReference type="AlphaFoldDB" id="A0A7D6CMN3"/>
<keyword evidence="2" id="KW-1133">Transmembrane helix</keyword>
<keyword evidence="2" id="KW-0472">Membrane</keyword>
<keyword evidence="5" id="KW-1185">Reference proteome</keyword>
<dbReference type="EMBL" id="CP059154">
    <property type="protein sequence ID" value="QLK25135.1"/>
    <property type="molecule type" value="Genomic_DNA"/>
</dbReference>
<reference evidence="4 5" key="1">
    <citation type="submission" date="2020-07" db="EMBL/GenBank/DDBJ databases">
        <title>Natrinema (YPL30) sp. nov. and Haloterrigena xxxxxx (YPL8) sp. nov., isolated from a salt mine.</title>
        <authorList>
            <person name="Cui H."/>
        </authorList>
    </citation>
    <scope>NUCLEOTIDE SEQUENCE [LARGE SCALE GENOMIC DNA]</scope>
    <source>
        <strain evidence="4 5">YPL13</strain>
    </source>
</reference>
<feature type="region of interest" description="Disordered" evidence="1">
    <location>
        <begin position="353"/>
        <end position="378"/>
    </location>
</feature>
<evidence type="ECO:0000259" key="3">
    <source>
        <dbReference type="Pfam" id="PF26255"/>
    </source>
</evidence>
<protein>
    <recommendedName>
        <fullName evidence="3">Envelope protein N-terminal domain-containing protein</fullName>
    </recommendedName>
</protein>
<gene>
    <name evidence="4" type="ORF">HYG81_13675</name>
</gene>
<keyword evidence="2" id="KW-0812">Transmembrane</keyword>